<dbReference type="InterPro" id="IPR001498">
    <property type="entry name" value="Impact_N"/>
</dbReference>
<sequence length="66" mass="7187">MTGIEDDGEYGGGRKILSCLKEECFNNVLVVVSRTFGQKLGGAKRFAFFKNAARSAIRKVGNQTTT</sequence>
<comment type="caution">
    <text evidence="2">The sequence shown here is derived from an EMBL/GenBank/DDBJ whole genome shotgun (WGS) entry which is preliminary data.</text>
</comment>
<gene>
    <name evidence="2" type="ORF">KUTeg_006535</name>
</gene>
<dbReference type="Pfam" id="PF01205">
    <property type="entry name" value="Impact_N"/>
    <property type="match status" value="1"/>
</dbReference>
<dbReference type="Proteomes" id="UP001217089">
    <property type="component" value="Unassembled WGS sequence"/>
</dbReference>
<dbReference type="Gene3D" id="3.30.230.30">
    <property type="entry name" value="Impact, N-terminal domain"/>
    <property type="match status" value="1"/>
</dbReference>
<dbReference type="EMBL" id="JARBDR010000332">
    <property type="protein sequence ID" value="KAJ8315901.1"/>
    <property type="molecule type" value="Genomic_DNA"/>
</dbReference>
<proteinExistence type="predicted"/>
<evidence type="ECO:0000313" key="2">
    <source>
        <dbReference type="EMBL" id="KAJ8315901.1"/>
    </source>
</evidence>
<evidence type="ECO:0000259" key="1">
    <source>
        <dbReference type="Pfam" id="PF01205"/>
    </source>
</evidence>
<dbReference type="InterPro" id="IPR036956">
    <property type="entry name" value="Impact_N_sf"/>
</dbReference>
<name>A0ABQ9FGY0_TEGGR</name>
<protein>
    <recommendedName>
        <fullName evidence="1">Impact N-terminal domain-containing protein</fullName>
    </recommendedName>
</protein>
<keyword evidence="3" id="KW-1185">Reference proteome</keyword>
<accession>A0ABQ9FGY0</accession>
<feature type="domain" description="Impact N-terminal" evidence="1">
    <location>
        <begin position="3"/>
        <end position="57"/>
    </location>
</feature>
<evidence type="ECO:0000313" key="3">
    <source>
        <dbReference type="Proteomes" id="UP001217089"/>
    </source>
</evidence>
<organism evidence="2 3">
    <name type="scientific">Tegillarca granosa</name>
    <name type="common">Malaysian cockle</name>
    <name type="synonym">Anadara granosa</name>
    <dbReference type="NCBI Taxonomy" id="220873"/>
    <lineage>
        <taxon>Eukaryota</taxon>
        <taxon>Metazoa</taxon>
        <taxon>Spiralia</taxon>
        <taxon>Lophotrochozoa</taxon>
        <taxon>Mollusca</taxon>
        <taxon>Bivalvia</taxon>
        <taxon>Autobranchia</taxon>
        <taxon>Pteriomorphia</taxon>
        <taxon>Arcoida</taxon>
        <taxon>Arcoidea</taxon>
        <taxon>Arcidae</taxon>
        <taxon>Tegillarca</taxon>
    </lineage>
</organism>
<dbReference type="SUPFAM" id="SSF54211">
    <property type="entry name" value="Ribosomal protein S5 domain 2-like"/>
    <property type="match status" value="1"/>
</dbReference>
<reference evidence="2 3" key="1">
    <citation type="submission" date="2022-12" db="EMBL/GenBank/DDBJ databases">
        <title>Chromosome-level genome of Tegillarca granosa.</title>
        <authorList>
            <person name="Kim J."/>
        </authorList>
    </citation>
    <scope>NUCLEOTIDE SEQUENCE [LARGE SCALE GENOMIC DNA]</scope>
    <source>
        <strain evidence="2">Teg-2019</strain>
        <tissue evidence="2">Adductor muscle</tissue>
    </source>
</reference>
<dbReference type="InterPro" id="IPR020568">
    <property type="entry name" value="Ribosomal_Su5_D2-typ_SF"/>
</dbReference>